<dbReference type="InterPro" id="IPR021363">
    <property type="entry name" value="DUF2835"/>
</dbReference>
<sequence length="80" mass="9098">MTTISQTDSVFYFSINAPYKQCEVLYVPSMPDVVMVSESGLSVQVPTNRLRQFVTSDGIKGRFRMIIDTNKKIKSFERLG</sequence>
<keyword evidence="2" id="KW-1185">Reference proteome</keyword>
<name>A0A0B3YEL7_9ALTE</name>
<gene>
    <name evidence="1" type="ORF">RJ41_10310</name>
</gene>
<proteinExistence type="predicted"/>
<dbReference type="RefSeq" id="WP_039220196.1">
    <property type="nucleotide sequence ID" value="NZ_JWLW01000017.1"/>
</dbReference>
<protein>
    <recommendedName>
        <fullName evidence="3">Topoisomerase II</fullName>
    </recommendedName>
</protein>
<dbReference type="EMBL" id="JWLW01000017">
    <property type="protein sequence ID" value="KHT52360.1"/>
    <property type="molecule type" value="Genomic_DNA"/>
</dbReference>
<dbReference type="AlphaFoldDB" id="A0A0B3YEL7"/>
<accession>A0A0B3YEL7</accession>
<dbReference type="Pfam" id="PF11197">
    <property type="entry name" value="DUF2835"/>
    <property type="match status" value="1"/>
</dbReference>
<dbReference type="Proteomes" id="UP000031197">
    <property type="component" value="Unassembled WGS sequence"/>
</dbReference>
<evidence type="ECO:0008006" key="3">
    <source>
        <dbReference type="Google" id="ProtNLM"/>
    </source>
</evidence>
<evidence type="ECO:0000313" key="2">
    <source>
        <dbReference type="Proteomes" id="UP000031197"/>
    </source>
</evidence>
<reference evidence="1 2" key="1">
    <citation type="submission" date="2014-12" db="EMBL/GenBank/DDBJ databases">
        <title>Genome sequencing of Alteromonas marina AD001.</title>
        <authorList>
            <person name="Adrian T.G.S."/>
            <person name="Chan K.G."/>
        </authorList>
    </citation>
    <scope>NUCLEOTIDE SEQUENCE [LARGE SCALE GENOMIC DNA]</scope>
    <source>
        <strain evidence="1 2">AD001</strain>
    </source>
</reference>
<dbReference type="OrthoDB" id="5600793at2"/>
<organism evidence="1 2">
    <name type="scientific">Alteromonas marina</name>
    <dbReference type="NCBI Taxonomy" id="203795"/>
    <lineage>
        <taxon>Bacteria</taxon>
        <taxon>Pseudomonadati</taxon>
        <taxon>Pseudomonadota</taxon>
        <taxon>Gammaproteobacteria</taxon>
        <taxon>Alteromonadales</taxon>
        <taxon>Alteromonadaceae</taxon>
        <taxon>Alteromonas/Salinimonas group</taxon>
        <taxon>Alteromonas</taxon>
    </lineage>
</organism>
<evidence type="ECO:0000313" key="1">
    <source>
        <dbReference type="EMBL" id="KHT52360.1"/>
    </source>
</evidence>
<comment type="caution">
    <text evidence="1">The sequence shown here is derived from an EMBL/GenBank/DDBJ whole genome shotgun (WGS) entry which is preliminary data.</text>
</comment>